<dbReference type="SMART" id="SM01328">
    <property type="entry name" value="zf-3CxxC"/>
    <property type="match status" value="1"/>
</dbReference>
<feature type="region of interest" description="Disordered" evidence="13">
    <location>
        <begin position="371"/>
        <end position="395"/>
    </location>
</feature>
<evidence type="ECO:0000256" key="3">
    <source>
        <dbReference type="ARBA" id="ARBA00022490"/>
    </source>
</evidence>
<keyword evidence="7" id="KW-0862">Zinc</keyword>
<keyword evidence="2" id="KW-0217">Developmental protein</keyword>
<dbReference type="InterPro" id="IPR026775">
    <property type="entry name" value="Zar1"/>
</dbReference>
<reference evidence="15" key="1">
    <citation type="journal article" date="2022" name="J. Hered.">
        <title>A De Novo Chromosome-Level Genome Assembly of the White-Tailed Deer, Odocoileus Virginianus.</title>
        <authorList>
            <person name="London E.W."/>
            <person name="Roca A.L."/>
            <person name="Novakofski J.E."/>
            <person name="Mateus-Pinilla N.E."/>
        </authorList>
    </citation>
    <scope>NUCLEOTIDE SEQUENCE [LARGE SCALE GENOMIC DNA]</scope>
</reference>
<keyword evidence="5" id="KW-0863">Zinc-finger</keyword>
<evidence type="ECO:0000256" key="9">
    <source>
        <dbReference type="ARBA" id="ARBA00022943"/>
    </source>
</evidence>
<dbReference type="InterPro" id="IPR027377">
    <property type="entry name" value="ZAR1/RTP1-5-like_Znf-3CxxC"/>
</dbReference>
<organism evidence="15 16">
    <name type="scientific">Odocoileus virginianus</name>
    <name type="common">White-tailed deer</name>
    <dbReference type="NCBI Taxonomy" id="9874"/>
    <lineage>
        <taxon>Eukaryota</taxon>
        <taxon>Metazoa</taxon>
        <taxon>Chordata</taxon>
        <taxon>Craniata</taxon>
        <taxon>Vertebrata</taxon>
        <taxon>Euteleostomi</taxon>
        <taxon>Mammalia</taxon>
        <taxon>Eutheria</taxon>
        <taxon>Laurasiatheria</taxon>
        <taxon>Artiodactyla</taxon>
        <taxon>Ruminantia</taxon>
        <taxon>Pecora</taxon>
        <taxon>Cervidae</taxon>
        <taxon>Odocoileinae</taxon>
        <taxon>Odocoileus</taxon>
    </lineage>
</organism>
<keyword evidence="4" id="KW-0479">Metal-binding</keyword>
<evidence type="ECO:0000256" key="11">
    <source>
        <dbReference type="ARBA" id="ARBA00034786"/>
    </source>
</evidence>
<feature type="domain" description="3CxxC-type" evidence="14">
    <location>
        <begin position="215"/>
        <end position="269"/>
    </location>
</feature>
<evidence type="ECO:0000256" key="4">
    <source>
        <dbReference type="ARBA" id="ARBA00022723"/>
    </source>
</evidence>
<sequence>MERIFCVPYSLYPGYGNMLRLGQSGPSEHRQPNWRQTNVPPTFLARPRLLMPSNASDYCVDPYKRAQLMAVFSHMNPGLSLRLRKANTKDVGVQVSPRVGKSVQCSLGPRTLDSLSSWASAGHRAPASAWGVSSPVPGHWCQVLLRKAPSGPPEAGQPLQPLPPPRSEEDPLEELQLREELAEEDSSSPRERKSKAALVDSSQPPGRPNFQFLEPKYGYFHCKDCKTRWESAYVWCISGTNKVYFKQLCCKCQKSFNPYRVEAIQCQDLSSPTRDQTCPSLHWKCGVLTTEPQGTSPLETSDMSEVYIFEGRRKKRAGAEAKRNHGDEEKQLLRVVEKRDSQPLIKFLERLTLQRLSEVKHIFIVSKPQSQLPETGGLKQSHKVSEERNSDQGAHSSIQHKLLCLFS</sequence>
<evidence type="ECO:0000256" key="10">
    <source>
        <dbReference type="ARBA" id="ARBA00034699"/>
    </source>
</evidence>
<evidence type="ECO:0000256" key="1">
    <source>
        <dbReference type="ARBA" id="ARBA00004331"/>
    </source>
</evidence>
<keyword evidence="6" id="KW-0221">Differentiation</keyword>
<evidence type="ECO:0000256" key="6">
    <source>
        <dbReference type="ARBA" id="ARBA00022782"/>
    </source>
</evidence>
<evidence type="ECO:0000256" key="8">
    <source>
        <dbReference type="ARBA" id="ARBA00022884"/>
    </source>
</evidence>
<dbReference type="RefSeq" id="XP_070327868.1">
    <property type="nucleotide sequence ID" value="XM_070471767.1"/>
</dbReference>
<evidence type="ECO:0000259" key="14">
    <source>
        <dbReference type="SMART" id="SM01328"/>
    </source>
</evidence>
<keyword evidence="3" id="KW-0963">Cytoplasm</keyword>
<evidence type="ECO:0000256" key="2">
    <source>
        <dbReference type="ARBA" id="ARBA00022473"/>
    </source>
</evidence>
<evidence type="ECO:0000313" key="15">
    <source>
        <dbReference type="Proteomes" id="UP001652640"/>
    </source>
</evidence>
<comment type="similarity">
    <text evidence="10">Belongs to the ZAR1 family.</text>
</comment>
<dbReference type="Proteomes" id="UP001652640">
    <property type="component" value="Chromosome 8"/>
</dbReference>
<evidence type="ECO:0000256" key="5">
    <source>
        <dbReference type="ARBA" id="ARBA00022771"/>
    </source>
</evidence>
<name>A0ABM4IJ72_ODOVR</name>
<feature type="region of interest" description="Disordered" evidence="13">
    <location>
        <begin position="147"/>
        <end position="207"/>
    </location>
</feature>
<evidence type="ECO:0000256" key="13">
    <source>
        <dbReference type="SAM" id="MobiDB-lite"/>
    </source>
</evidence>
<evidence type="ECO:0000313" key="16">
    <source>
        <dbReference type="RefSeq" id="XP_070327868.1"/>
    </source>
</evidence>
<evidence type="ECO:0000256" key="7">
    <source>
        <dbReference type="ARBA" id="ARBA00022833"/>
    </source>
</evidence>
<comment type="function">
    <text evidence="12">mRNA-binding protein required for maternal mRNA storage, translation and degradation during oocyte maturation. Probably promotes formation of some phase-separated membraneless compartment that stores maternal mRNAs in oocytes: acts by undergoing liquid-liquid phase separation upon binding to maternal mRNAs. Binds to the 3'-UTR of maternal mRNAs, inhibiting their translation.</text>
</comment>
<evidence type="ECO:0000256" key="12">
    <source>
        <dbReference type="ARBA" id="ARBA00049576"/>
    </source>
</evidence>
<proteinExistence type="inferred from homology"/>
<gene>
    <name evidence="16" type="primary">ZAR1L</name>
</gene>
<keyword evidence="15" id="KW-1185">Reference proteome</keyword>
<accession>A0ABM4IJ72</accession>
<comment type="subunit">
    <text evidence="11">Interacts with YBX2.</text>
</comment>
<dbReference type="PANTHER" id="PTHR31054">
    <property type="entry name" value="ZYGOTE ARREST PROTEIN 1-LIKE ISOFORM X1"/>
    <property type="match status" value="1"/>
</dbReference>
<dbReference type="PANTHER" id="PTHR31054:SF5">
    <property type="entry name" value="PROTEIN ZAR1-LIKE"/>
    <property type="match status" value="1"/>
</dbReference>
<protein>
    <submittedName>
        <fullName evidence="16">Protein ZAR1-like isoform X1</fullName>
    </submittedName>
</protein>
<comment type="subcellular location">
    <subcellularLocation>
        <location evidence="1">Cytoplasm</location>
        <location evidence="1">Cytoplasmic ribonucleoprotein granule</location>
    </subcellularLocation>
</comment>
<keyword evidence="9" id="KW-0896">Oogenesis</keyword>
<keyword evidence="8" id="KW-0694">RNA-binding</keyword>
<reference evidence="16" key="2">
    <citation type="submission" date="2025-08" db="UniProtKB">
        <authorList>
            <consortium name="RefSeq"/>
        </authorList>
    </citation>
    <scope>IDENTIFICATION</scope>
    <source>
        <tissue evidence="16">Tongue muscle</tissue>
    </source>
</reference>
<dbReference type="GeneID" id="110125937"/>